<feature type="chain" id="PRO_5042986210" evidence="1">
    <location>
        <begin position="21"/>
        <end position="179"/>
    </location>
</feature>
<evidence type="ECO:0000256" key="1">
    <source>
        <dbReference type="SAM" id="SignalP"/>
    </source>
</evidence>
<evidence type="ECO:0000313" key="2">
    <source>
        <dbReference type="EMBL" id="MDQ1107831.1"/>
    </source>
</evidence>
<sequence>MKTAPTLALLALLMPLSALAQTALHDGQGNALPDTSSAKSSEGFSASMVVTADPEWQQKWENPVNGVPRFELATEVKEGGSLYILSFLANPKLDAAGMAQVRCDLRITRPDGSLSGDEHDLPCFVTQLDTDPNSVYLSSVGMKFTAEAGDPKGTWTVAINVRDTLRNVTIPLQSSFEMR</sequence>
<accession>A0AAP5AGI7</accession>
<protein>
    <submittedName>
        <fullName evidence="2">Uncharacterized protein</fullName>
    </submittedName>
</protein>
<comment type="caution">
    <text evidence="2">The sequence shown here is derived from an EMBL/GenBank/DDBJ whole genome shotgun (WGS) entry which is preliminary data.</text>
</comment>
<organism evidence="2 3">
    <name type="scientific">Stenotrophomonas rhizophila</name>
    <dbReference type="NCBI Taxonomy" id="216778"/>
    <lineage>
        <taxon>Bacteria</taxon>
        <taxon>Pseudomonadati</taxon>
        <taxon>Pseudomonadota</taxon>
        <taxon>Gammaproteobacteria</taxon>
        <taxon>Lysobacterales</taxon>
        <taxon>Lysobacteraceae</taxon>
        <taxon>Stenotrophomonas</taxon>
    </lineage>
</organism>
<dbReference type="AlphaFoldDB" id="A0AAP5AGI7"/>
<dbReference type="EMBL" id="JAUTAS010000001">
    <property type="protein sequence ID" value="MDQ1107831.1"/>
    <property type="molecule type" value="Genomic_DNA"/>
</dbReference>
<name>A0AAP5AGI7_9GAMM</name>
<keyword evidence="1" id="KW-0732">Signal</keyword>
<feature type="signal peptide" evidence="1">
    <location>
        <begin position="1"/>
        <end position="20"/>
    </location>
</feature>
<proteinExistence type="predicted"/>
<dbReference type="Proteomes" id="UP001226084">
    <property type="component" value="Unassembled WGS sequence"/>
</dbReference>
<gene>
    <name evidence="2" type="ORF">QE424_000990</name>
</gene>
<evidence type="ECO:0000313" key="3">
    <source>
        <dbReference type="Proteomes" id="UP001226084"/>
    </source>
</evidence>
<dbReference type="RefSeq" id="WP_307106571.1">
    <property type="nucleotide sequence ID" value="NZ_JAUTAS010000001.1"/>
</dbReference>
<reference evidence="2" key="1">
    <citation type="submission" date="2023-07" db="EMBL/GenBank/DDBJ databases">
        <title>Functional and genomic diversity of the sorghum phyllosphere microbiome.</title>
        <authorList>
            <person name="Shade A."/>
        </authorList>
    </citation>
    <scope>NUCLEOTIDE SEQUENCE</scope>
    <source>
        <strain evidence="2">SORGH_AS_0457</strain>
    </source>
</reference>